<sequence length="70" mass="7902">MLSIKLRICLLIFIAIELRRGYDPSNHVMSDTECRAKSGSFFLPYAGILNQKLCLCAKDEKVEKVPLGPF</sequence>
<keyword evidence="3" id="KW-1185">Reference proteome</keyword>
<evidence type="ECO:0000313" key="3">
    <source>
        <dbReference type="Proteomes" id="UP000807504"/>
    </source>
</evidence>
<gene>
    <name evidence="2" type="ORF">HNY73_015233</name>
</gene>
<dbReference type="Proteomes" id="UP000807504">
    <property type="component" value="Unassembled WGS sequence"/>
</dbReference>
<feature type="chain" id="PRO_5035819819" evidence="1">
    <location>
        <begin position="22"/>
        <end position="70"/>
    </location>
</feature>
<organism evidence="2 3">
    <name type="scientific">Argiope bruennichi</name>
    <name type="common">Wasp spider</name>
    <name type="synonym">Aranea bruennichi</name>
    <dbReference type="NCBI Taxonomy" id="94029"/>
    <lineage>
        <taxon>Eukaryota</taxon>
        <taxon>Metazoa</taxon>
        <taxon>Ecdysozoa</taxon>
        <taxon>Arthropoda</taxon>
        <taxon>Chelicerata</taxon>
        <taxon>Arachnida</taxon>
        <taxon>Araneae</taxon>
        <taxon>Araneomorphae</taxon>
        <taxon>Entelegynae</taxon>
        <taxon>Araneoidea</taxon>
        <taxon>Araneidae</taxon>
        <taxon>Argiope</taxon>
    </lineage>
</organism>
<dbReference type="AlphaFoldDB" id="A0A8T0EWV2"/>
<reference evidence="2" key="2">
    <citation type="submission" date="2020-06" db="EMBL/GenBank/DDBJ databases">
        <authorList>
            <person name="Sheffer M."/>
        </authorList>
    </citation>
    <scope>NUCLEOTIDE SEQUENCE</scope>
</reference>
<evidence type="ECO:0000256" key="1">
    <source>
        <dbReference type="SAM" id="SignalP"/>
    </source>
</evidence>
<accession>A0A8T0EWV2</accession>
<evidence type="ECO:0000313" key="2">
    <source>
        <dbReference type="EMBL" id="KAF8778519.1"/>
    </source>
</evidence>
<dbReference type="EMBL" id="JABXBU010002072">
    <property type="protein sequence ID" value="KAF8778519.1"/>
    <property type="molecule type" value="Genomic_DNA"/>
</dbReference>
<proteinExistence type="predicted"/>
<reference evidence="2" key="1">
    <citation type="journal article" date="2020" name="bioRxiv">
        <title>Chromosome-level reference genome of the European wasp spider Argiope bruennichi: a resource for studies on range expansion and evolutionary adaptation.</title>
        <authorList>
            <person name="Sheffer M.M."/>
            <person name="Hoppe A."/>
            <person name="Krehenwinkel H."/>
            <person name="Uhl G."/>
            <person name="Kuss A.W."/>
            <person name="Jensen L."/>
            <person name="Jensen C."/>
            <person name="Gillespie R.G."/>
            <person name="Hoff K.J."/>
            <person name="Prost S."/>
        </authorList>
    </citation>
    <scope>NUCLEOTIDE SEQUENCE</scope>
</reference>
<comment type="caution">
    <text evidence="2">The sequence shown here is derived from an EMBL/GenBank/DDBJ whole genome shotgun (WGS) entry which is preliminary data.</text>
</comment>
<name>A0A8T0EWV2_ARGBR</name>
<keyword evidence="1" id="KW-0732">Signal</keyword>
<feature type="signal peptide" evidence="1">
    <location>
        <begin position="1"/>
        <end position="21"/>
    </location>
</feature>
<protein>
    <submittedName>
        <fullName evidence="2">Uncharacterized protein</fullName>
    </submittedName>
</protein>